<gene>
    <name evidence="2" type="ORF">EV684_106162</name>
</gene>
<protein>
    <submittedName>
        <fullName evidence="2">Uncharacterized protein</fullName>
    </submittedName>
</protein>
<dbReference type="EMBL" id="SLXD01000006">
    <property type="protein sequence ID" value="TCP02600.1"/>
    <property type="molecule type" value="Genomic_DNA"/>
</dbReference>
<comment type="caution">
    <text evidence="2">The sequence shown here is derived from an EMBL/GenBank/DDBJ whole genome shotgun (WGS) entry which is preliminary data.</text>
</comment>
<dbReference type="GeneID" id="99683564"/>
<evidence type="ECO:0000313" key="2">
    <source>
        <dbReference type="EMBL" id="TCP02600.1"/>
    </source>
</evidence>
<dbReference type="Proteomes" id="UP000295106">
    <property type="component" value="Unassembled WGS sequence"/>
</dbReference>
<reference evidence="2 3" key="1">
    <citation type="submission" date="2019-03" db="EMBL/GenBank/DDBJ databases">
        <title>Genomic Encyclopedia of Type Strains, Phase IV (KMG-IV): sequencing the most valuable type-strain genomes for metagenomic binning, comparative biology and taxonomic classification.</title>
        <authorList>
            <person name="Goeker M."/>
        </authorList>
    </citation>
    <scope>NUCLEOTIDE SEQUENCE [LARGE SCALE GENOMIC DNA]</scope>
    <source>
        <strain evidence="2 3">DSM 1709</strain>
    </source>
</reference>
<dbReference type="OrthoDB" id="8563102at2"/>
<evidence type="ECO:0000313" key="3">
    <source>
        <dbReference type="Proteomes" id="UP000295106"/>
    </source>
</evidence>
<feature type="signal peptide" evidence="1">
    <location>
        <begin position="1"/>
        <end position="18"/>
    </location>
</feature>
<evidence type="ECO:0000256" key="1">
    <source>
        <dbReference type="SAM" id="SignalP"/>
    </source>
</evidence>
<name>A0A4R2M8D8_RUBGE</name>
<accession>A0A4R2M8D8</accession>
<keyword evidence="1" id="KW-0732">Signal</keyword>
<dbReference type="RefSeq" id="WP_132647194.1">
    <property type="nucleotide sequence ID" value="NZ_CP181386.1"/>
</dbReference>
<sequence>MKLLPLLAALIATTAAVAAPPKKGHDYPTVERVLYVQQCMREHPGPFYEMANKCSCALDRIAAEVSLDDFVEMNTVVNAMTIGGERGSELRDNAGAKEQVKRWKALQARVQPACFIGAGPGAAAR</sequence>
<organism evidence="2 3">
    <name type="scientific">Rubrivivax gelatinosus</name>
    <name type="common">Rhodocyclus gelatinosus</name>
    <name type="synonym">Rhodopseudomonas gelatinosa</name>
    <dbReference type="NCBI Taxonomy" id="28068"/>
    <lineage>
        <taxon>Bacteria</taxon>
        <taxon>Pseudomonadati</taxon>
        <taxon>Pseudomonadota</taxon>
        <taxon>Betaproteobacteria</taxon>
        <taxon>Burkholderiales</taxon>
        <taxon>Sphaerotilaceae</taxon>
        <taxon>Rubrivivax</taxon>
    </lineage>
</organism>
<proteinExistence type="predicted"/>
<dbReference type="AlphaFoldDB" id="A0A4R2M8D8"/>
<feature type="chain" id="PRO_5020907805" evidence="1">
    <location>
        <begin position="19"/>
        <end position="125"/>
    </location>
</feature>